<dbReference type="Proteomes" id="UP000887575">
    <property type="component" value="Unassembled WGS sequence"/>
</dbReference>
<reference evidence="3" key="1">
    <citation type="submission" date="2024-02" db="UniProtKB">
        <authorList>
            <consortium name="WormBaseParasite"/>
        </authorList>
    </citation>
    <scope>IDENTIFICATION</scope>
</reference>
<feature type="region of interest" description="Disordered" evidence="1">
    <location>
        <begin position="230"/>
        <end position="249"/>
    </location>
</feature>
<proteinExistence type="predicted"/>
<protein>
    <submittedName>
        <fullName evidence="3">Uncharacterized protein</fullName>
    </submittedName>
</protein>
<name>A0AAF3FGG1_9BILA</name>
<evidence type="ECO:0000313" key="2">
    <source>
        <dbReference type="Proteomes" id="UP000887575"/>
    </source>
</evidence>
<organism evidence="2 3">
    <name type="scientific">Mesorhabditis belari</name>
    <dbReference type="NCBI Taxonomy" id="2138241"/>
    <lineage>
        <taxon>Eukaryota</taxon>
        <taxon>Metazoa</taxon>
        <taxon>Ecdysozoa</taxon>
        <taxon>Nematoda</taxon>
        <taxon>Chromadorea</taxon>
        <taxon>Rhabditida</taxon>
        <taxon>Rhabditina</taxon>
        <taxon>Rhabditomorpha</taxon>
        <taxon>Rhabditoidea</taxon>
        <taxon>Rhabditidae</taxon>
        <taxon>Mesorhabditinae</taxon>
        <taxon>Mesorhabditis</taxon>
    </lineage>
</organism>
<keyword evidence="2" id="KW-1185">Reference proteome</keyword>
<dbReference type="WBParaSite" id="MBELARI_LOCUS4978">
    <property type="protein sequence ID" value="MBELARI_LOCUS4978"/>
    <property type="gene ID" value="MBELARI_LOCUS4978"/>
</dbReference>
<evidence type="ECO:0000313" key="3">
    <source>
        <dbReference type="WBParaSite" id="MBELARI_LOCUS4978"/>
    </source>
</evidence>
<evidence type="ECO:0000256" key="1">
    <source>
        <dbReference type="SAM" id="MobiDB-lite"/>
    </source>
</evidence>
<dbReference type="AlphaFoldDB" id="A0AAF3FGG1"/>
<accession>A0AAF3FGG1</accession>
<sequence>MSRFFALVVALDPDALRAYASPLQSENNHNGRPVLVHCDEITPLKKTEKCLPTDFFDDNEIVAFESLVVFNEKFADKDALDGLIGWNLQVGRVMVSNSSLTDRRGGRLLPGIVYQGLIYCPARNSIKKERQLMHQHESMWLVQDLVRSVPELRGSLQKLFTQEIPVASQEKPATVWSFLPPSSLNISIYDKPMRAPPPVKQPSPIVLNFQSQGAQTIMDDVTNPFRSPPPISWSQMDDEQKQLSPSIMTPPRSALKKSFEIKQDKAAEEDKTWSAHPKSSKKALQGFGESRGWLRTNKAITSESIWKTQSRDNASVSTANLASPEIAYIVRVVHGKYAIAYSFQRNLIWYDLTKISKITQLSHEPTVAVTFTKMVDFSCCPGAANNEESVNLQAVDVSVEEDAPNIKFQLCTPRTESFTVDDPPKKDTIKCRLRFTLFRNSLRNEFLEKQQKDCYFPSHVIRELTQLYQYTELKSFEIFIRVRPECAPDEKMAFEYHCMYDETSGTRGSMEIRSYVARRGKFLRLMDEKRKK</sequence>